<dbReference type="EMBL" id="JAZHOF010000002">
    <property type="protein sequence ID" value="MEJ8570715.1"/>
    <property type="molecule type" value="Genomic_DNA"/>
</dbReference>
<evidence type="ECO:0000313" key="3">
    <source>
        <dbReference type="Proteomes" id="UP001378188"/>
    </source>
</evidence>
<comment type="caution">
    <text evidence="2">The sequence shown here is derived from an EMBL/GenBank/DDBJ whole genome shotgun (WGS) entry which is preliminary data.</text>
</comment>
<feature type="signal peptide" evidence="1">
    <location>
        <begin position="1"/>
        <end position="21"/>
    </location>
</feature>
<dbReference type="EC" id="1.-.-.-" evidence="2"/>
<reference evidence="2 3" key="1">
    <citation type="submission" date="2024-02" db="EMBL/GenBank/DDBJ databases">
        <title>Genome analysis and characterization of Microbaculum marinisediminis sp. nov., isolated from marine sediment.</title>
        <authorList>
            <person name="Du Z.-J."/>
            <person name="Ye Y.-Q."/>
            <person name="Zhang Z.-R."/>
            <person name="Yuan S.-M."/>
            <person name="Zhang X.-Y."/>
        </authorList>
    </citation>
    <scope>NUCLEOTIDE SEQUENCE [LARGE SCALE GENOMIC DNA]</scope>
    <source>
        <strain evidence="2 3">SDUM1044001</strain>
    </source>
</reference>
<feature type="chain" id="PRO_5043948170" evidence="1">
    <location>
        <begin position="22"/>
        <end position="245"/>
    </location>
</feature>
<proteinExistence type="predicted"/>
<keyword evidence="1" id="KW-0732">Signal</keyword>
<gene>
    <name evidence="2" type="ORF">V3328_04480</name>
</gene>
<name>A0AAW9RFP4_9HYPH</name>
<organism evidence="2 3">
    <name type="scientific">Microbaculum marinum</name>
    <dbReference type="NCBI Taxonomy" id="1764581"/>
    <lineage>
        <taxon>Bacteria</taxon>
        <taxon>Pseudomonadati</taxon>
        <taxon>Pseudomonadota</taxon>
        <taxon>Alphaproteobacteria</taxon>
        <taxon>Hyphomicrobiales</taxon>
        <taxon>Tepidamorphaceae</taxon>
        <taxon>Microbaculum</taxon>
    </lineage>
</organism>
<protein>
    <submittedName>
        <fullName evidence="2">Gluconate 2-dehydrogenase subunit 3 family protein</fullName>
        <ecNumber evidence="2">1.-.-.-</ecNumber>
    </submittedName>
</protein>
<dbReference type="GO" id="GO:0016491">
    <property type="term" value="F:oxidoreductase activity"/>
    <property type="evidence" value="ECO:0007669"/>
    <property type="project" value="UniProtKB-KW"/>
</dbReference>
<dbReference type="InterPro" id="IPR027056">
    <property type="entry name" value="Gluconate_2DH_su3"/>
</dbReference>
<evidence type="ECO:0000313" key="2">
    <source>
        <dbReference type="EMBL" id="MEJ8570715.1"/>
    </source>
</evidence>
<accession>A0AAW9RFP4</accession>
<keyword evidence="3" id="KW-1185">Reference proteome</keyword>
<evidence type="ECO:0000256" key="1">
    <source>
        <dbReference type="SAM" id="SignalP"/>
    </source>
</evidence>
<dbReference type="Proteomes" id="UP001378188">
    <property type="component" value="Unassembled WGS sequence"/>
</dbReference>
<dbReference type="Pfam" id="PF13618">
    <property type="entry name" value="Gluconate_2-dh3"/>
    <property type="match status" value="1"/>
</dbReference>
<keyword evidence="2" id="KW-0560">Oxidoreductase</keyword>
<sequence length="245" mass="27223">MSLQTRRRVLQFMLLGSTAFAAPRGLFAAEYGRGKGMPWSPLKGETPYYGTNDDRFFSPAERETVAAICARLIPSDSDGPGASEADVVTFLDRQMAGFYGRGQHWYMQGPFGEGTATQGYQSEHPPAMLYRLALAELDSYCRTENGYPFVDLPAETQDEILTGLDEETIEFKGVSAKAFFDLILKNAVEGFFADPIYGGNRDMIAWRYIGFPGTRYDYRDFVGHGGAAVRLEPVSLMGRPGWNRS</sequence>
<dbReference type="RefSeq" id="WP_340328461.1">
    <property type="nucleotide sequence ID" value="NZ_JAZHOF010000002.1"/>
</dbReference>
<dbReference type="AlphaFoldDB" id="A0AAW9RFP4"/>